<proteinExistence type="predicted"/>
<protein>
    <recommendedName>
        <fullName evidence="3">DUF4397 domain-containing protein</fullName>
    </recommendedName>
</protein>
<dbReference type="PROSITE" id="PS51257">
    <property type="entry name" value="PROKAR_LIPOPROTEIN"/>
    <property type="match status" value="1"/>
</dbReference>
<keyword evidence="2" id="KW-1185">Reference proteome</keyword>
<dbReference type="AlphaFoldDB" id="A0A969WCF0"/>
<sequence>MLPRILIAGAIAATLSACNGSGDTNGMFRLVNGIADSGGLTAQVPDLSPLGPVDFGSVSDQIEVARGSGAYAVTLTPEANADAAFTASAVPVSKGQLTTLFGYGSIADGTQGALSAQLSLDAPADGQLSMQAVNAAEAASTGTLPSGMTFSFSATSGTAAADLSADFGSVSADDAGALAAGTYEIQVTPYDPACSSSGSQCPTILYAPIFDSGAQGVTLPTTGGSSIVQIAAIDATEDEQAEYGSSIVLLLIDSDGHVTRLYNAQS</sequence>
<accession>A0A969WCF0</accession>
<evidence type="ECO:0000313" key="1">
    <source>
        <dbReference type="EMBL" id="NKF22275.1"/>
    </source>
</evidence>
<reference evidence="1" key="1">
    <citation type="submission" date="2020-03" db="EMBL/GenBank/DDBJ databases">
        <title>Solimonas marina sp. nov., isolated from deep seawater of the Pacific Ocean.</title>
        <authorList>
            <person name="Liu X."/>
            <person name="Lai Q."/>
            <person name="Sun F."/>
            <person name="Gai Y."/>
            <person name="Li G."/>
            <person name="Shao Z."/>
        </authorList>
    </citation>
    <scope>NUCLEOTIDE SEQUENCE</scope>
    <source>
        <strain evidence="1">C16B3</strain>
    </source>
</reference>
<gene>
    <name evidence="1" type="ORF">G7Y82_08085</name>
</gene>
<dbReference type="Proteomes" id="UP000653472">
    <property type="component" value="Unassembled WGS sequence"/>
</dbReference>
<name>A0A969WCF0_9GAMM</name>
<comment type="caution">
    <text evidence="1">The sequence shown here is derived from an EMBL/GenBank/DDBJ whole genome shotgun (WGS) entry which is preliminary data.</text>
</comment>
<dbReference type="EMBL" id="JAAVXB010000003">
    <property type="protein sequence ID" value="NKF22275.1"/>
    <property type="molecule type" value="Genomic_DNA"/>
</dbReference>
<evidence type="ECO:0008006" key="3">
    <source>
        <dbReference type="Google" id="ProtNLM"/>
    </source>
</evidence>
<dbReference type="RefSeq" id="WP_168147507.1">
    <property type="nucleotide sequence ID" value="NZ_JAAVXB010000003.1"/>
</dbReference>
<evidence type="ECO:0000313" key="2">
    <source>
        <dbReference type="Proteomes" id="UP000653472"/>
    </source>
</evidence>
<organism evidence="1 2">
    <name type="scientific">Solimonas marina</name>
    <dbReference type="NCBI Taxonomy" id="2714601"/>
    <lineage>
        <taxon>Bacteria</taxon>
        <taxon>Pseudomonadati</taxon>
        <taxon>Pseudomonadota</taxon>
        <taxon>Gammaproteobacteria</taxon>
        <taxon>Nevskiales</taxon>
        <taxon>Nevskiaceae</taxon>
        <taxon>Solimonas</taxon>
    </lineage>
</organism>